<keyword evidence="2" id="KW-1185">Reference proteome</keyword>
<evidence type="ECO:0000313" key="2">
    <source>
        <dbReference type="Proteomes" id="UP000033115"/>
    </source>
</evidence>
<dbReference type="AlphaFoldDB" id="A0A0E3JZ15"/>
<dbReference type="KEGG" id="csq:CSCA_0758"/>
<dbReference type="Gene3D" id="3.40.30.10">
    <property type="entry name" value="Glutaredoxin"/>
    <property type="match status" value="1"/>
</dbReference>
<sequence>MISISVCVGSACHLKGSHKVIKNLQKLISQYKLEASVELKGAFCLGHCTEGVSVKIDEEEKIYSVNEKNVEQFFNEEVVRRIK</sequence>
<dbReference type="HOGENOM" id="CLU_177584_0_0_9"/>
<accession>A0A0E3JZ15</accession>
<evidence type="ECO:0000313" key="1">
    <source>
        <dbReference type="EMBL" id="AKA67883.1"/>
    </source>
</evidence>
<dbReference type="EMBL" id="CP009933">
    <property type="protein sequence ID" value="AKA67883.1"/>
    <property type="molecule type" value="Genomic_DNA"/>
</dbReference>
<dbReference type="CDD" id="cd02980">
    <property type="entry name" value="TRX_Fd_family"/>
    <property type="match status" value="1"/>
</dbReference>
<dbReference type="Pfam" id="PF01257">
    <property type="entry name" value="2Fe-2S_thioredx"/>
    <property type="match status" value="1"/>
</dbReference>
<organism evidence="1 2">
    <name type="scientific">Clostridium scatologenes</name>
    <dbReference type="NCBI Taxonomy" id="1548"/>
    <lineage>
        <taxon>Bacteria</taxon>
        <taxon>Bacillati</taxon>
        <taxon>Bacillota</taxon>
        <taxon>Clostridia</taxon>
        <taxon>Eubacteriales</taxon>
        <taxon>Clostridiaceae</taxon>
        <taxon>Clostridium</taxon>
    </lineage>
</organism>
<evidence type="ECO:0008006" key="3">
    <source>
        <dbReference type="Google" id="ProtNLM"/>
    </source>
</evidence>
<gene>
    <name evidence="1" type="ORF">CSCA_0758</name>
</gene>
<dbReference type="STRING" id="1548.CSCA_0758"/>
<proteinExistence type="predicted"/>
<dbReference type="InterPro" id="IPR036249">
    <property type="entry name" value="Thioredoxin-like_sf"/>
</dbReference>
<name>A0A0E3JZ15_CLOSL</name>
<dbReference type="SUPFAM" id="SSF52833">
    <property type="entry name" value="Thioredoxin-like"/>
    <property type="match status" value="1"/>
</dbReference>
<dbReference type="RefSeq" id="WP_029159827.1">
    <property type="nucleotide sequence ID" value="NZ_CP009933.1"/>
</dbReference>
<dbReference type="Proteomes" id="UP000033115">
    <property type="component" value="Chromosome"/>
</dbReference>
<protein>
    <recommendedName>
        <fullName evidence="3">NADH dehydrogenase (Ubiquinone) 24 kDa subunit</fullName>
    </recommendedName>
</protein>
<reference evidence="1 2" key="1">
    <citation type="journal article" date="2015" name="J. Biotechnol.">
        <title>Complete genome sequence of a malodorant-producing acetogen, Clostridium scatologenes ATCC 25775(T).</title>
        <authorList>
            <person name="Zhu Z."/>
            <person name="Guo T."/>
            <person name="Zheng H."/>
            <person name="Song T."/>
            <person name="Ouyang P."/>
            <person name="Xie J."/>
        </authorList>
    </citation>
    <scope>NUCLEOTIDE SEQUENCE [LARGE SCALE GENOMIC DNA]</scope>
    <source>
        <strain evidence="1 2">ATCC 25775</strain>
    </source>
</reference>